<dbReference type="Pfam" id="PF00884">
    <property type="entry name" value="Sulfatase"/>
    <property type="match status" value="1"/>
</dbReference>
<evidence type="ECO:0000313" key="11">
    <source>
        <dbReference type="EMBL" id="MDO6453130.1"/>
    </source>
</evidence>
<feature type="domain" description="Sulfatase N-terminal" evidence="9">
    <location>
        <begin position="270"/>
        <end position="563"/>
    </location>
</feature>
<evidence type="ECO:0000256" key="5">
    <source>
        <dbReference type="ARBA" id="ARBA00022692"/>
    </source>
</evidence>
<evidence type="ECO:0000256" key="3">
    <source>
        <dbReference type="ARBA" id="ARBA00022519"/>
    </source>
</evidence>
<protein>
    <submittedName>
        <fullName evidence="11">Phosphoethanolamine transferase domain-containing protein</fullName>
    </submittedName>
</protein>
<name>A0AAW7XG59_9GAMM</name>
<gene>
    <name evidence="11" type="ORF">Q4490_06095</name>
</gene>
<dbReference type="InterPro" id="IPR040423">
    <property type="entry name" value="PEA_transferase"/>
</dbReference>
<dbReference type="PANTHER" id="PTHR30443">
    <property type="entry name" value="INNER MEMBRANE PROTEIN"/>
    <property type="match status" value="1"/>
</dbReference>
<feature type="transmembrane region" description="Helical" evidence="8">
    <location>
        <begin position="88"/>
        <end position="109"/>
    </location>
</feature>
<dbReference type="AlphaFoldDB" id="A0AAW7XG59"/>
<evidence type="ECO:0000259" key="10">
    <source>
        <dbReference type="Pfam" id="PF08019"/>
    </source>
</evidence>
<evidence type="ECO:0000259" key="9">
    <source>
        <dbReference type="Pfam" id="PF00884"/>
    </source>
</evidence>
<accession>A0AAW7XG59</accession>
<dbReference type="Proteomes" id="UP001169862">
    <property type="component" value="Unassembled WGS sequence"/>
</dbReference>
<keyword evidence="7 8" id="KW-0472">Membrane</keyword>
<keyword evidence="6 8" id="KW-1133">Transmembrane helix</keyword>
<dbReference type="GO" id="GO:0009244">
    <property type="term" value="P:lipopolysaccharide core region biosynthetic process"/>
    <property type="evidence" value="ECO:0007669"/>
    <property type="project" value="TreeGrafter"/>
</dbReference>
<reference evidence="11" key="1">
    <citation type="submission" date="2023-07" db="EMBL/GenBank/DDBJ databases">
        <title>Genome content predicts the carbon catabolic preferences of heterotrophic bacteria.</title>
        <authorList>
            <person name="Gralka M."/>
        </authorList>
    </citation>
    <scope>NUCLEOTIDE SEQUENCE</scope>
    <source>
        <strain evidence="11">I2M16</strain>
    </source>
</reference>
<proteinExistence type="predicted"/>
<feature type="domain" description="Phosphoethanolamine transferase N-terminal" evidence="10">
    <location>
        <begin position="69"/>
        <end position="216"/>
    </location>
</feature>
<feature type="transmembrane region" description="Helical" evidence="8">
    <location>
        <begin position="26"/>
        <end position="46"/>
    </location>
</feature>
<evidence type="ECO:0000256" key="1">
    <source>
        <dbReference type="ARBA" id="ARBA00004429"/>
    </source>
</evidence>
<dbReference type="InterPro" id="IPR012549">
    <property type="entry name" value="EptA-like_N"/>
</dbReference>
<dbReference type="SUPFAM" id="SSF53649">
    <property type="entry name" value="Alkaline phosphatase-like"/>
    <property type="match status" value="1"/>
</dbReference>
<organism evidence="11 12">
    <name type="scientific">Neptunomonas phycophila</name>
    <dbReference type="NCBI Taxonomy" id="1572645"/>
    <lineage>
        <taxon>Bacteria</taxon>
        <taxon>Pseudomonadati</taxon>
        <taxon>Pseudomonadota</taxon>
        <taxon>Gammaproteobacteria</taxon>
        <taxon>Oceanospirillales</taxon>
        <taxon>Oceanospirillaceae</taxon>
        <taxon>Neptunomonas</taxon>
    </lineage>
</organism>
<comment type="caution">
    <text evidence="11">The sequence shown here is derived from an EMBL/GenBank/DDBJ whole genome shotgun (WGS) entry which is preliminary data.</text>
</comment>
<dbReference type="Pfam" id="PF08019">
    <property type="entry name" value="EptA_B_N"/>
    <property type="match status" value="1"/>
</dbReference>
<evidence type="ECO:0000256" key="2">
    <source>
        <dbReference type="ARBA" id="ARBA00022475"/>
    </source>
</evidence>
<dbReference type="EMBL" id="JAUOPG010000003">
    <property type="protein sequence ID" value="MDO6453130.1"/>
    <property type="molecule type" value="Genomic_DNA"/>
</dbReference>
<dbReference type="InterPro" id="IPR058130">
    <property type="entry name" value="PEA_transf_C"/>
</dbReference>
<feature type="transmembrane region" description="Helical" evidence="8">
    <location>
        <begin position="134"/>
        <end position="154"/>
    </location>
</feature>
<evidence type="ECO:0000256" key="8">
    <source>
        <dbReference type="SAM" id="Phobius"/>
    </source>
</evidence>
<evidence type="ECO:0000313" key="12">
    <source>
        <dbReference type="Proteomes" id="UP001169862"/>
    </source>
</evidence>
<dbReference type="GO" id="GO:0016776">
    <property type="term" value="F:phosphotransferase activity, phosphate group as acceptor"/>
    <property type="evidence" value="ECO:0007669"/>
    <property type="project" value="TreeGrafter"/>
</dbReference>
<feature type="transmembrane region" description="Helical" evidence="8">
    <location>
        <begin position="166"/>
        <end position="185"/>
    </location>
</feature>
<dbReference type="Gene3D" id="3.40.720.10">
    <property type="entry name" value="Alkaline Phosphatase, subunit A"/>
    <property type="match status" value="1"/>
</dbReference>
<dbReference type="InterPro" id="IPR000917">
    <property type="entry name" value="Sulfatase_N"/>
</dbReference>
<keyword evidence="4 11" id="KW-0808">Transferase</keyword>
<evidence type="ECO:0000256" key="6">
    <source>
        <dbReference type="ARBA" id="ARBA00022989"/>
    </source>
</evidence>
<sequence length="582" mass="65096">MPQHISSKVTATSGPITALSLSSQQLTLVIAGLLTLFYNTALWQTLLNTFPELNAGRILFFTSFVLFIAAALSIILTILSAKYVQKPVLIFILMTAAPVTYFMNSYGVVIDKEMVQNTFETDPAEAYDLLSGKLFLYLLVLGVIPSIVVLRTRIRYRPFWPELRNKVLLIIGCILVIGAIDLSFAKEYSSTFRNNRQIRHLIVPSNYLYYTSRYLAGAYDEQARVLEPVGRDAKMGDVWPNTAVTSKAPTLSLIGSAKAAVKTHFKPVITVVVVGETARAMNFSLNGYERDTNPLLSKQPLVNFSLMSSCGTSTAVSVPCMFSDITHDDYDANRVRARENVLDVLSHAGATVLWRDNNSGCKGVCARVKSEDINDYKADQFCDGSECYDEVMLNGLDTYLNKIYTQQTSDNIVIVLHQKGSHGPAYSKRYPASFNQFTPVCDTADLEQCSQEEITNAYDNTILYTDYFLNQVINFLQQHKDRFVSSMIYLSDHGESLGEANVYLHGLPYFMAPEEQTHVPFMTWFSPNYLSQLKISAPCIEQKADQAVSQDNLFHSLLGLLDIQTNAYQPTLDLFGTCRNPM</sequence>
<dbReference type="CDD" id="cd16017">
    <property type="entry name" value="LptA"/>
    <property type="match status" value="1"/>
</dbReference>
<feature type="transmembrane region" description="Helical" evidence="8">
    <location>
        <begin position="58"/>
        <end position="81"/>
    </location>
</feature>
<dbReference type="GO" id="GO:0005886">
    <property type="term" value="C:plasma membrane"/>
    <property type="evidence" value="ECO:0007669"/>
    <property type="project" value="UniProtKB-SubCell"/>
</dbReference>
<keyword evidence="5 8" id="KW-0812">Transmembrane</keyword>
<keyword evidence="2" id="KW-1003">Cell membrane</keyword>
<evidence type="ECO:0000256" key="7">
    <source>
        <dbReference type="ARBA" id="ARBA00023136"/>
    </source>
</evidence>
<dbReference type="PANTHER" id="PTHR30443:SF0">
    <property type="entry name" value="PHOSPHOETHANOLAMINE TRANSFERASE EPTA"/>
    <property type="match status" value="1"/>
</dbReference>
<comment type="subcellular location">
    <subcellularLocation>
        <location evidence="1">Cell inner membrane</location>
        <topology evidence="1">Multi-pass membrane protein</topology>
    </subcellularLocation>
</comment>
<dbReference type="InterPro" id="IPR017850">
    <property type="entry name" value="Alkaline_phosphatase_core_sf"/>
</dbReference>
<dbReference type="RefSeq" id="WP_303549267.1">
    <property type="nucleotide sequence ID" value="NZ_JAUOPG010000003.1"/>
</dbReference>
<evidence type="ECO:0000256" key="4">
    <source>
        <dbReference type="ARBA" id="ARBA00022679"/>
    </source>
</evidence>
<keyword evidence="3" id="KW-0997">Cell inner membrane</keyword>